<organism evidence="1 2">
    <name type="scientific">Pleurodeles waltl</name>
    <name type="common">Iberian ribbed newt</name>
    <dbReference type="NCBI Taxonomy" id="8319"/>
    <lineage>
        <taxon>Eukaryota</taxon>
        <taxon>Metazoa</taxon>
        <taxon>Chordata</taxon>
        <taxon>Craniata</taxon>
        <taxon>Vertebrata</taxon>
        <taxon>Euteleostomi</taxon>
        <taxon>Amphibia</taxon>
        <taxon>Batrachia</taxon>
        <taxon>Caudata</taxon>
        <taxon>Salamandroidea</taxon>
        <taxon>Salamandridae</taxon>
        <taxon>Pleurodelinae</taxon>
        <taxon>Pleurodeles</taxon>
    </lineage>
</organism>
<dbReference type="EMBL" id="JANPWB010000011">
    <property type="protein sequence ID" value="KAJ1130434.1"/>
    <property type="molecule type" value="Genomic_DNA"/>
</dbReference>
<name>A0AAV7PT75_PLEWA</name>
<sequence length="119" mass="12983">MGASIESTQSTVALCYARSHGLDYSLAWEGREVGVASWVGRVWPGIGGPDPPTHIGTPGAQLRLPQAPWRLAADGEWIRGDFPPPLHPDRLTALKSEWPLSPNCRRMSFATGRVESPMH</sequence>
<dbReference type="Proteomes" id="UP001066276">
    <property type="component" value="Chromosome 7"/>
</dbReference>
<gene>
    <name evidence="1" type="ORF">NDU88_008787</name>
</gene>
<accession>A0AAV7PT75</accession>
<proteinExistence type="predicted"/>
<evidence type="ECO:0000313" key="2">
    <source>
        <dbReference type="Proteomes" id="UP001066276"/>
    </source>
</evidence>
<comment type="caution">
    <text evidence="1">The sequence shown here is derived from an EMBL/GenBank/DDBJ whole genome shotgun (WGS) entry which is preliminary data.</text>
</comment>
<protein>
    <submittedName>
        <fullName evidence="1">Uncharacterized protein</fullName>
    </submittedName>
</protein>
<dbReference type="AlphaFoldDB" id="A0AAV7PT75"/>
<keyword evidence="2" id="KW-1185">Reference proteome</keyword>
<reference evidence="1" key="1">
    <citation type="journal article" date="2022" name="bioRxiv">
        <title>Sequencing and chromosome-scale assembly of the giantPleurodeles waltlgenome.</title>
        <authorList>
            <person name="Brown T."/>
            <person name="Elewa A."/>
            <person name="Iarovenko S."/>
            <person name="Subramanian E."/>
            <person name="Araus A.J."/>
            <person name="Petzold A."/>
            <person name="Susuki M."/>
            <person name="Suzuki K.-i.T."/>
            <person name="Hayashi T."/>
            <person name="Toyoda A."/>
            <person name="Oliveira C."/>
            <person name="Osipova E."/>
            <person name="Leigh N.D."/>
            <person name="Simon A."/>
            <person name="Yun M.H."/>
        </authorList>
    </citation>
    <scope>NUCLEOTIDE SEQUENCE</scope>
    <source>
        <strain evidence="1">20211129_DDA</strain>
        <tissue evidence="1">Liver</tissue>
    </source>
</reference>
<evidence type="ECO:0000313" key="1">
    <source>
        <dbReference type="EMBL" id="KAJ1130434.1"/>
    </source>
</evidence>